<dbReference type="PROSITE" id="PS50076">
    <property type="entry name" value="DNAJ_2"/>
    <property type="match status" value="1"/>
</dbReference>
<dbReference type="SMART" id="SM00271">
    <property type="entry name" value="DnaJ"/>
    <property type="match status" value="1"/>
</dbReference>
<proteinExistence type="predicted"/>
<evidence type="ECO:0000313" key="3">
    <source>
        <dbReference type="RefSeq" id="XP_021280994.1"/>
    </source>
</evidence>
<organism evidence="2 3">
    <name type="scientific">Herrania umbratica</name>
    <dbReference type="NCBI Taxonomy" id="108875"/>
    <lineage>
        <taxon>Eukaryota</taxon>
        <taxon>Viridiplantae</taxon>
        <taxon>Streptophyta</taxon>
        <taxon>Embryophyta</taxon>
        <taxon>Tracheophyta</taxon>
        <taxon>Spermatophyta</taxon>
        <taxon>Magnoliopsida</taxon>
        <taxon>eudicotyledons</taxon>
        <taxon>Gunneridae</taxon>
        <taxon>Pentapetalae</taxon>
        <taxon>rosids</taxon>
        <taxon>malvids</taxon>
        <taxon>Malvales</taxon>
        <taxon>Malvaceae</taxon>
        <taxon>Byttnerioideae</taxon>
        <taxon>Herrania</taxon>
    </lineage>
</organism>
<dbReference type="InterPro" id="IPR018253">
    <property type="entry name" value="DnaJ_domain_CS"/>
</dbReference>
<dbReference type="PANTHER" id="PTHR44743">
    <property type="entry name" value="PUTATIVE, EXPRESSED-RELATED"/>
    <property type="match status" value="1"/>
</dbReference>
<dbReference type="AlphaFoldDB" id="A0A6J1A2U9"/>
<protein>
    <submittedName>
        <fullName evidence="3">Uncharacterized protein LOC110414236 isoform X2</fullName>
    </submittedName>
</protein>
<dbReference type="Pfam" id="PF00226">
    <property type="entry name" value="DnaJ"/>
    <property type="match status" value="1"/>
</dbReference>
<dbReference type="Proteomes" id="UP000504621">
    <property type="component" value="Unplaced"/>
</dbReference>
<dbReference type="PRINTS" id="PR00625">
    <property type="entry name" value="JDOMAIN"/>
</dbReference>
<dbReference type="PANTHER" id="PTHR44743:SF12">
    <property type="entry name" value="J DOMAIN-CONTAINING PROTEIN"/>
    <property type="match status" value="1"/>
</dbReference>
<accession>A0A6J1A2U9</accession>
<sequence>MSKAGTCYYSVLGICKQASASEIRDAYRRQALKWHPDRWTRNPNVAGEAKKRFQEIQEAYSVLSDKGKRRIYDAGLLGLLADDDDEVSLCQFNFFEVQWLSQFHARNGFDYAKCEVTGRKQFGGSSRIVNGYDGRR</sequence>
<feature type="domain" description="J" evidence="1">
    <location>
        <begin position="7"/>
        <end position="76"/>
    </location>
</feature>
<dbReference type="CDD" id="cd06257">
    <property type="entry name" value="DnaJ"/>
    <property type="match status" value="1"/>
</dbReference>
<dbReference type="InterPro" id="IPR036869">
    <property type="entry name" value="J_dom_sf"/>
</dbReference>
<dbReference type="PROSITE" id="PS00636">
    <property type="entry name" value="DNAJ_1"/>
    <property type="match status" value="1"/>
</dbReference>
<dbReference type="Gene3D" id="1.10.287.110">
    <property type="entry name" value="DnaJ domain"/>
    <property type="match status" value="1"/>
</dbReference>
<evidence type="ECO:0000259" key="1">
    <source>
        <dbReference type="PROSITE" id="PS50076"/>
    </source>
</evidence>
<dbReference type="GeneID" id="110414236"/>
<name>A0A6J1A2U9_9ROSI</name>
<gene>
    <name evidence="3" type="primary">LOC110414236</name>
</gene>
<evidence type="ECO:0000313" key="2">
    <source>
        <dbReference type="Proteomes" id="UP000504621"/>
    </source>
</evidence>
<reference evidence="3" key="1">
    <citation type="submission" date="2025-08" db="UniProtKB">
        <authorList>
            <consortium name="RefSeq"/>
        </authorList>
    </citation>
    <scope>IDENTIFICATION</scope>
    <source>
        <tissue evidence="3">Leaf</tissue>
    </source>
</reference>
<dbReference type="RefSeq" id="XP_021280994.1">
    <property type="nucleotide sequence ID" value="XM_021425319.1"/>
</dbReference>
<dbReference type="SUPFAM" id="SSF46565">
    <property type="entry name" value="Chaperone J-domain"/>
    <property type="match status" value="1"/>
</dbReference>
<dbReference type="InterPro" id="IPR001623">
    <property type="entry name" value="DnaJ_domain"/>
</dbReference>
<keyword evidence="2" id="KW-1185">Reference proteome</keyword>